<accession>A0A1B6E3R2</accession>
<feature type="transmembrane region" description="Helical" evidence="1">
    <location>
        <begin position="362"/>
        <end position="386"/>
    </location>
</feature>
<feature type="domain" description="EGF-like" evidence="2">
    <location>
        <begin position="26"/>
        <end position="59"/>
    </location>
</feature>
<dbReference type="Gene3D" id="2.10.25.10">
    <property type="entry name" value="Laminin"/>
    <property type="match status" value="5"/>
</dbReference>
<feature type="domain" description="EGF-like" evidence="2">
    <location>
        <begin position="61"/>
        <end position="94"/>
    </location>
</feature>
<dbReference type="InterPro" id="IPR053255">
    <property type="entry name" value="EGF-like_domain"/>
</dbReference>
<dbReference type="InterPro" id="IPR003341">
    <property type="entry name" value="Cys_rich_tripleX"/>
</dbReference>
<keyword evidence="1" id="KW-0812">Transmembrane</keyword>
<dbReference type="PANTHER" id="PTHR24047">
    <property type="entry name" value="FI01909P-RELATED"/>
    <property type="match status" value="1"/>
</dbReference>
<evidence type="ECO:0000256" key="1">
    <source>
        <dbReference type="SAM" id="Phobius"/>
    </source>
</evidence>
<evidence type="ECO:0000313" key="3">
    <source>
        <dbReference type="EMBL" id="JAS32555.1"/>
    </source>
</evidence>
<dbReference type="PANTHER" id="PTHR24047:SF32">
    <property type="entry name" value="FI01909P-RELATED"/>
    <property type="match status" value="1"/>
</dbReference>
<proteinExistence type="predicted"/>
<sequence length="429" mass="49106">GICTAPDVCTCNEGYSKALSSTCMPICEINCTNGFCIAPNKCLCSAGYIKDKNSNSICNPVCNQECVNAKCIAPNNCSCDPNYVQDPVDRYKCNPVCDEHCLNGICASPNNCSCLPNYEPDPVNKNKCNPICENKCINGYCSHPNECTCNIGYIPDETSPKTICKPFCDKGCLNGRCIKPNLCICFEGYQQKEPTLDECVPKMIEEENITRDYDYEDLYNTSLSEKFMNSSLYKDITLNEIKCNSTACYSNEKYKVDNDQCELIPIHLVIIKNCTCHHNIKFILFLNEELFNQEWWYGISYSGTSLPENITLQVEKKTDLSTEVFCHWCLCFPNNDVDASKNLFQFKQCPKPFKRSQTKDQIWLIVLMITIIMVFGILSLIGYLFWKRHKRIEYDINYKERKNNLEYVEETSSLQLSFNNTFHEIDPTI</sequence>
<dbReference type="Pfam" id="PF02363">
    <property type="entry name" value="C_tripleX"/>
    <property type="match status" value="5"/>
</dbReference>
<name>A0A1B6E3R2_9HEMI</name>
<dbReference type="SMART" id="SM00181">
    <property type="entry name" value="EGF"/>
    <property type="match status" value="5"/>
</dbReference>
<dbReference type="EMBL" id="GEDC01004743">
    <property type="protein sequence ID" value="JAS32555.1"/>
    <property type="molecule type" value="Transcribed_RNA"/>
</dbReference>
<keyword evidence="1" id="KW-1133">Transmembrane helix</keyword>
<gene>
    <name evidence="3" type="ORF">g.11946</name>
</gene>
<feature type="non-terminal residue" evidence="3">
    <location>
        <position position="1"/>
    </location>
</feature>
<dbReference type="InterPro" id="IPR000742">
    <property type="entry name" value="EGF"/>
</dbReference>
<reference evidence="3" key="1">
    <citation type="submission" date="2015-12" db="EMBL/GenBank/DDBJ databases">
        <title>De novo transcriptome assembly of four potential Pierce s Disease insect vectors from Arizona vineyards.</title>
        <authorList>
            <person name="Tassone E.E."/>
        </authorList>
    </citation>
    <scope>NUCLEOTIDE SEQUENCE</scope>
</reference>
<organism evidence="3">
    <name type="scientific">Clastoptera arizonana</name>
    <name type="common">Arizona spittle bug</name>
    <dbReference type="NCBI Taxonomy" id="38151"/>
    <lineage>
        <taxon>Eukaryota</taxon>
        <taxon>Metazoa</taxon>
        <taxon>Ecdysozoa</taxon>
        <taxon>Arthropoda</taxon>
        <taxon>Hexapoda</taxon>
        <taxon>Insecta</taxon>
        <taxon>Pterygota</taxon>
        <taxon>Neoptera</taxon>
        <taxon>Paraneoptera</taxon>
        <taxon>Hemiptera</taxon>
        <taxon>Auchenorrhyncha</taxon>
        <taxon>Cercopoidea</taxon>
        <taxon>Clastopteridae</taxon>
        <taxon>Clastoptera</taxon>
    </lineage>
</organism>
<dbReference type="AlphaFoldDB" id="A0A1B6E3R2"/>
<evidence type="ECO:0000259" key="2">
    <source>
        <dbReference type="SMART" id="SM00181"/>
    </source>
</evidence>
<feature type="domain" description="EGF-like" evidence="2">
    <location>
        <begin position="96"/>
        <end position="129"/>
    </location>
</feature>
<feature type="domain" description="EGF-like" evidence="2">
    <location>
        <begin position="167"/>
        <end position="200"/>
    </location>
</feature>
<protein>
    <recommendedName>
        <fullName evidence="2">EGF-like domain-containing protein</fullName>
    </recommendedName>
</protein>
<keyword evidence="1" id="KW-0472">Membrane</keyword>
<feature type="domain" description="EGF-like" evidence="2">
    <location>
        <begin position="131"/>
        <end position="165"/>
    </location>
</feature>